<dbReference type="SUPFAM" id="SSF81383">
    <property type="entry name" value="F-box domain"/>
    <property type="match status" value="1"/>
</dbReference>
<organism evidence="2">
    <name type="scientific">viral metagenome</name>
    <dbReference type="NCBI Taxonomy" id="1070528"/>
    <lineage>
        <taxon>unclassified sequences</taxon>
        <taxon>metagenomes</taxon>
        <taxon>organismal metagenomes</taxon>
    </lineage>
</organism>
<proteinExistence type="predicted"/>
<feature type="domain" description="F-box" evidence="1">
    <location>
        <begin position="1"/>
        <end position="44"/>
    </location>
</feature>
<accession>A0A6C0DWR3</accession>
<dbReference type="PROSITE" id="PS50181">
    <property type="entry name" value="FBOX"/>
    <property type="match status" value="1"/>
</dbReference>
<sequence length="130" mass="15551">MDNLPDDIVRHMFNIINKNDLYSFKSLSKRFNILISDAHLAKLMLVNKLYSYSPINKCVNANCYRNTKDLFYNVYMRHNTLYRHSHQHAINKKTIVHKRSTFEVTSPYCYICFMMYVLKEDFPKAMLRLG</sequence>
<dbReference type="InterPro" id="IPR001810">
    <property type="entry name" value="F-box_dom"/>
</dbReference>
<dbReference type="InterPro" id="IPR036047">
    <property type="entry name" value="F-box-like_dom_sf"/>
</dbReference>
<dbReference type="EMBL" id="MN739684">
    <property type="protein sequence ID" value="QHT20918.1"/>
    <property type="molecule type" value="Genomic_DNA"/>
</dbReference>
<name>A0A6C0DWR3_9ZZZZ</name>
<reference evidence="2" key="1">
    <citation type="journal article" date="2020" name="Nature">
        <title>Giant virus diversity and host interactions through global metagenomics.</title>
        <authorList>
            <person name="Schulz F."/>
            <person name="Roux S."/>
            <person name="Paez-Espino D."/>
            <person name="Jungbluth S."/>
            <person name="Walsh D.A."/>
            <person name="Denef V.J."/>
            <person name="McMahon K.D."/>
            <person name="Konstantinidis K.T."/>
            <person name="Eloe-Fadrosh E.A."/>
            <person name="Kyrpides N.C."/>
            <person name="Woyke T."/>
        </authorList>
    </citation>
    <scope>NUCLEOTIDE SEQUENCE</scope>
    <source>
        <strain evidence="2">GVMAG-M-3300023174-75</strain>
    </source>
</reference>
<evidence type="ECO:0000259" key="1">
    <source>
        <dbReference type="PROSITE" id="PS50181"/>
    </source>
</evidence>
<evidence type="ECO:0000313" key="2">
    <source>
        <dbReference type="EMBL" id="QHT20918.1"/>
    </source>
</evidence>
<protein>
    <recommendedName>
        <fullName evidence="1">F-box domain-containing protein</fullName>
    </recommendedName>
</protein>
<dbReference type="AlphaFoldDB" id="A0A6C0DWR3"/>